<evidence type="ECO:0000313" key="1">
    <source>
        <dbReference type="EMBL" id="KZS89182.1"/>
    </source>
</evidence>
<dbReference type="AlphaFoldDB" id="A0A164PZI2"/>
<sequence length="105" mass="12009">MDASQAKDLEAAIDCEQRDSLSTFTGTERSIRNSPYWFYDAFTSSRLASVLILLKIGRQFRLIWMLSGLVLTLTLADRSRMDSEFRAAASHYPVIHPLHRDIEES</sequence>
<organism evidence="1 2">
    <name type="scientific">Sistotremastrum niveocremeum HHB9708</name>
    <dbReference type="NCBI Taxonomy" id="1314777"/>
    <lineage>
        <taxon>Eukaryota</taxon>
        <taxon>Fungi</taxon>
        <taxon>Dikarya</taxon>
        <taxon>Basidiomycota</taxon>
        <taxon>Agaricomycotina</taxon>
        <taxon>Agaricomycetes</taxon>
        <taxon>Sistotremastrales</taxon>
        <taxon>Sistotremastraceae</taxon>
        <taxon>Sertulicium</taxon>
        <taxon>Sertulicium niveocremeum</taxon>
    </lineage>
</organism>
<proteinExistence type="predicted"/>
<evidence type="ECO:0000313" key="2">
    <source>
        <dbReference type="Proteomes" id="UP000076722"/>
    </source>
</evidence>
<dbReference type="EMBL" id="KV419429">
    <property type="protein sequence ID" value="KZS89182.1"/>
    <property type="molecule type" value="Genomic_DNA"/>
</dbReference>
<name>A0A164PZI2_9AGAM</name>
<dbReference type="Proteomes" id="UP000076722">
    <property type="component" value="Unassembled WGS sequence"/>
</dbReference>
<accession>A0A164PZI2</accession>
<keyword evidence="2" id="KW-1185">Reference proteome</keyword>
<protein>
    <submittedName>
        <fullName evidence="1">Uncharacterized protein</fullName>
    </submittedName>
</protein>
<gene>
    <name evidence="1" type="ORF">SISNIDRAFT_469469</name>
</gene>
<reference evidence="1 2" key="1">
    <citation type="journal article" date="2016" name="Mol. Biol. Evol.">
        <title>Comparative Genomics of Early-Diverging Mushroom-Forming Fungi Provides Insights into the Origins of Lignocellulose Decay Capabilities.</title>
        <authorList>
            <person name="Nagy L.G."/>
            <person name="Riley R."/>
            <person name="Tritt A."/>
            <person name="Adam C."/>
            <person name="Daum C."/>
            <person name="Floudas D."/>
            <person name="Sun H."/>
            <person name="Yadav J.S."/>
            <person name="Pangilinan J."/>
            <person name="Larsson K.H."/>
            <person name="Matsuura K."/>
            <person name="Barry K."/>
            <person name="Labutti K."/>
            <person name="Kuo R."/>
            <person name="Ohm R.A."/>
            <person name="Bhattacharya S.S."/>
            <person name="Shirouzu T."/>
            <person name="Yoshinaga Y."/>
            <person name="Martin F.M."/>
            <person name="Grigoriev I.V."/>
            <person name="Hibbett D.S."/>
        </authorList>
    </citation>
    <scope>NUCLEOTIDE SEQUENCE [LARGE SCALE GENOMIC DNA]</scope>
    <source>
        <strain evidence="1 2">HHB9708</strain>
    </source>
</reference>